<dbReference type="OrthoDB" id="4473401at2759"/>
<feature type="chain" id="PRO_5027537237" evidence="2">
    <location>
        <begin position="24"/>
        <end position="236"/>
    </location>
</feature>
<dbReference type="SUPFAM" id="SSF57256">
    <property type="entry name" value="Elafin-like"/>
    <property type="match status" value="3"/>
</dbReference>
<dbReference type="InterPro" id="IPR036645">
    <property type="entry name" value="Elafin-like_sf"/>
</dbReference>
<proteinExistence type="predicted"/>
<evidence type="ECO:0000259" key="3">
    <source>
        <dbReference type="PROSITE" id="PS51390"/>
    </source>
</evidence>
<gene>
    <name evidence="5" type="primary">Wfdc3</name>
</gene>
<dbReference type="GO" id="GO:0019731">
    <property type="term" value="P:antibacterial humoral response"/>
    <property type="evidence" value="ECO:0007669"/>
    <property type="project" value="TreeGrafter"/>
</dbReference>
<keyword evidence="2" id="KW-0732">Signal</keyword>
<dbReference type="PANTHER" id="PTHR19441">
    <property type="entry name" value="WHEY ACDIC PROTEIN WAP"/>
    <property type="match status" value="1"/>
</dbReference>
<evidence type="ECO:0000256" key="1">
    <source>
        <dbReference type="ARBA" id="ARBA00022690"/>
    </source>
</evidence>
<dbReference type="Gene3D" id="4.10.75.10">
    <property type="entry name" value="Elafin-like"/>
    <property type="match status" value="3"/>
</dbReference>
<evidence type="ECO:0000256" key="2">
    <source>
        <dbReference type="SAM" id="SignalP"/>
    </source>
</evidence>
<feature type="domain" description="WAP" evidence="3">
    <location>
        <begin position="124"/>
        <end position="167"/>
    </location>
</feature>
<dbReference type="GO" id="GO:0005615">
    <property type="term" value="C:extracellular space"/>
    <property type="evidence" value="ECO:0007669"/>
    <property type="project" value="TreeGrafter"/>
</dbReference>
<dbReference type="Proteomes" id="UP000515203">
    <property type="component" value="Unplaced"/>
</dbReference>
<dbReference type="CTD" id="140686"/>
<dbReference type="GO" id="GO:0004867">
    <property type="term" value="F:serine-type endopeptidase inhibitor activity"/>
    <property type="evidence" value="ECO:0007669"/>
    <property type="project" value="TreeGrafter"/>
</dbReference>
<sequence>MLSGFFLLKVLLALGSLAAWVTAAAYVKEGECPLDKNPCKELCQGDESCPAGQKCCSTGCGRVCQGDIPKGMLAREVKCCAFWPCLWDGQNRRPSYLLDWLLKSSFPMDTFDTGEVTMGVEKGDTGFGGECPADPLPCEELCDGDASCPQGQKCCSTGCGHTCRGDIKGGRGGTCPDILVGLCIVDCMVDENCPAGQKCCKSGCGHFCVPLTTPPKQTINSNWTITSNLEIETPVP</sequence>
<reference evidence="5" key="1">
    <citation type="submission" date="2025-08" db="UniProtKB">
        <authorList>
            <consortium name="RefSeq"/>
        </authorList>
    </citation>
    <scope>IDENTIFICATION</scope>
</reference>
<name>A0A6P6EW07_OCTDE</name>
<feature type="domain" description="WAP" evidence="3">
    <location>
        <begin position="25"/>
        <end position="67"/>
    </location>
</feature>
<keyword evidence="1" id="KW-0646">Protease inhibitor</keyword>
<dbReference type="PANTHER" id="PTHR19441:SF97">
    <property type="entry name" value="WAP FOUR-DISULFIDE CORE DOMAIN PROTEIN 3"/>
    <property type="match status" value="1"/>
</dbReference>
<dbReference type="SMART" id="SM00217">
    <property type="entry name" value="WAP"/>
    <property type="match status" value="3"/>
</dbReference>
<dbReference type="GeneID" id="101586402"/>
<dbReference type="AlphaFoldDB" id="A0A6P6EW07"/>
<feature type="signal peptide" evidence="2">
    <location>
        <begin position="1"/>
        <end position="23"/>
    </location>
</feature>
<dbReference type="InterPro" id="IPR008197">
    <property type="entry name" value="WAP_dom"/>
</dbReference>
<dbReference type="InterPro" id="IPR050514">
    <property type="entry name" value="WAP_four-disulfide_core"/>
</dbReference>
<evidence type="ECO:0000313" key="4">
    <source>
        <dbReference type="Proteomes" id="UP000515203"/>
    </source>
</evidence>
<dbReference type="InParanoid" id="A0A6P6EW07"/>
<dbReference type="GO" id="GO:0045087">
    <property type="term" value="P:innate immune response"/>
    <property type="evidence" value="ECO:0007669"/>
    <property type="project" value="TreeGrafter"/>
</dbReference>
<keyword evidence="4" id="KW-1185">Reference proteome</keyword>
<feature type="domain" description="WAP" evidence="3">
    <location>
        <begin position="168"/>
        <end position="212"/>
    </location>
</feature>
<organism evidence="4 5">
    <name type="scientific">Octodon degus</name>
    <name type="common">Degu</name>
    <name type="synonym">Sciurus degus</name>
    <dbReference type="NCBI Taxonomy" id="10160"/>
    <lineage>
        <taxon>Eukaryota</taxon>
        <taxon>Metazoa</taxon>
        <taxon>Chordata</taxon>
        <taxon>Craniata</taxon>
        <taxon>Vertebrata</taxon>
        <taxon>Euteleostomi</taxon>
        <taxon>Mammalia</taxon>
        <taxon>Eutheria</taxon>
        <taxon>Euarchontoglires</taxon>
        <taxon>Glires</taxon>
        <taxon>Rodentia</taxon>
        <taxon>Hystricomorpha</taxon>
        <taxon>Octodontidae</taxon>
        <taxon>Octodon</taxon>
    </lineage>
</organism>
<dbReference type="RefSeq" id="XP_023576499.1">
    <property type="nucleotide sequence ID" value="XM_023720731.1"/>
</dbReference>
<dbReference type="Pfam" id="PF00095">
    <property type="entry name" value="WAP"/>
    <property type="match status" value="3"/>
</dbReference>
<accession>A0A6P6EW07</accession>
<protein>
    <submittedName>
        <fullName evidence="5">WAP four-disulfide core domain protein 3</fullName>
    </submittedName>
</protein>
<evidence type="ECO:0000313" key="5">
    <source>
        <dbReference type="RefSeq" id="XP_023576499.1"/>
    </source>
</evidence>
<dbReference type="PROSITE" id="PS51390">
    <property type="entry name" value="WAP"/>
    <property type="match status" value="3"/>
</dbReference>